<dbReference type="InterPro" id="IPR000835">
    <property type="entry name" value="HTH_MarR-typ"/>
</dbReference>
<dbReference type="Gene3D" id="1.10.287.100">
    <property type="match status" value="1"/>
</dbReference>
<dbReference type="Pfam" id="PF12802">
    <property type="entry name" value="MarR_2"/>
    <property type="match status" value="1"/>
</dbReference>
<gene>
    <name evidence="2" type="ORF">GCM10023321_60690</name>
</gene>
<dbReference type="Gene3D" id="1.10.10.10">
    <property type="entry name" value="Winged helix-like DNA-binding domain superfamily/Winged helix DNA-binding domain"/>
    <property type="match status" value="1"/>
</dbReference>
<dbReference type="SUPFAM" id="SSF46785">
    <property type="entry name" value="Winged helix' DNA-binding domain"/>
    <property type="match status" value="1"/>
</dbReference>
<dbReference type="InterPro" id="IPR036390">
    <property type="entry name" value="WH_DNA-bd_sf"/>
</dbReference>
<dbReference type="PANTHER" id="PTHR39515:SF2">
    <property type="entry name" value="HTH-TYPE TRANSCRIPTIONAL REGULATOR RV0880"/>
    <property type="match status" value="1"/>
</dbReference>
<protein>
    <submittedName>
        <fullName evidence="2">MarR family transcriptional regulator</fullName>
    </submittedName>
</protein>
<dbReference type="EMBL" id="BAABJP010000039">
    <property type="protein sequence ID" value="GAA5167697.1"/>
    <property type="molecule type" value="Genomic_DNA"/>
</dbReference>
<name>A0ABP9QUH4_9PSEU</name>
<dbReference type="InterPro" id="IPR036388">
    <property type="entry name" value="WH-like_DNA-bd_sf"/>
</dbReference>
<dbReference type="Proteomes" id="UP001428817">
    <property type="component" value="Unassembled WGS sequence"/>
</dbReference>
<dbReference type="SMART" id="SM00347">
    <property type="entry name" value="HTH_MARR"/>
    <property type="match status" value="1"/>
</dbReference>
<accession>A0ABP9QUH4</accession>
<evidence type="ECO:0000259" key="1">
    <source>
        <dbReference type="PROSITE" id="PS50995"/>
    </source>
</evidence>
<keyword evidence="3" id="KW-1185">Reference proteome</keyword>
<evidence type="ECO:0000313" key="3">
    <source>
        <dbReference type="Proteomes" id="UP001428817"/>
    </source>
</evidence>
<dbReference type="InterPro" id="IPR052526">
    <property type="entry name" value="HTH-type_Bedaq_tolerance"/>
</dbReference>
<reference evidence="3" key="1">
    <citation type="journal article" date="2019" name="Int. J. Syst. Evol. Microbiol.">
        <title>The Global Catalogue of Microorganisms (GCM) 10K type strain sequencing project: providing services to taxonomists for standard genome sequencing and annotation.</title>
        <authorList>
            <consortium name="The Broad Institute Genomics Platform"/>
            <consortium name="The Broad Institute Genome Sequencing Center for Infectious Disease"/>
            <person name="Wu L."/>
            <person name="Ma J."/>
        </authorList>
    </citation>
    <scope>NUCLEOTIDE SEQUENCE [LARGE SCALE GENOMIC DNA]</scope>
    <source>
        <strain evidence="3">JCM 18303</strain>
    </source>
</reference>
<comment type="caution">
    <text evidence="2">The sequence shown here is derived from an EMBL/GenBank/DDBJ whole genome shotgun (WGS) entry which is preliminary data.</text>
</comment>
<evidence type="ECO:0000313" key="2">
    <source>
        <dbReference type="EMBL" id="GAA5167697.1"/>
    </source>
</evidence>
<proteinExistence type="predicted"/>
<sequence length="157" mass="17350">MHSYAVYMTAADQMTDLAALHAADELRNSVMRLTRRLRYERPPHGVGLTKMAFLSHLDRVGPATTSELAATEGIAQQSAARAVNDLVEAGLVGREPDPRDGRQVLLHLRPAGRKLLESDRAQRNAWLAWAMTERLTDVERELLGLTGKLLDRLAGAE</sequence>
<dbReference type="PANTHER" id="PTHR39515">
    <property type="entry name" value="CONSERVED PROTEIN"/>
    <property type="match status" value="1"/>
</dbReference>
<organism evidence="2 3">
    <name type="scientific">Pseudonocardia eucalypti</name>
    <dbReference type="NCBI Taxonomy" id="648755"/>
    <lineage>
        <taxon>Bacteria</taxon>
        <taxon>Bacillati</taxon>
        <taxon>Actinomycetota</taxon>
        <taxon>Actinomycetes</taxon>
        <taxon>Pseudonocardiales</taxon>
        <taxon>Pseudonocardiaceae</taxon>
        <taxon>Pseudonocardia</taxon>
    </lineage>
</organism>
<feature type="domain" description="HTH marR-type" evidence="1">
    <location>
        <begin position="23"/>
        <end position="155"/>
    </location>
</feature>
<dbReference type="PROSITE" id="PS50995">
    <property type="entry name" value="HTH_MARR_2"/>
    <property type="match status" value="1"/>
</dbReference>